<feature type="domain" description="DUF4124" evidence="3">
    <location>
        <begin position="12"/>
        <end position="56"/>
    </location>
</feature>
<keyword evidence="2" id="KW-0732">Signal</keyword>
<proteinExistence type="predicted"/>
<evidence type="ECO:0000256" key="2">
    <source>
        <dbReference type="SAM" id="SignalP"/>
    </source>
</evidence>
<evidence type="ECO:0000259" key="3">
    <source>
        <dbReference type="Pfam" id="PF13511"/>
    </source>
</evidence>
<dbReference type="RefSeq" id="WP_188434470.1">
    <property type="nucleotide sequence ID" value="NZ_BMFF01000006.1"/>
</dbReference>
<reference evidence="5" key="1">
    <citation type="journal article" date="2019" name="Int. J. Syst. Evol. Microbiol.">
        <title>The Global Catalogue of Microorganisms (GCM) 10K type strain sequencing project: providing services to taxonomists for standard genome sequencing and annotation.</title>
        <authorList>
            <consortium name="The Broad Institute Genomics Platform"/>
            <consortium name="The Broad Institute Genome Sequencing Center for Infectious Disease"/>
            <person name="Wu L."/>
            <person name="Ma J."/>
        </authorList>
    </citation>
    <scope>NUCLEOTIDE SEQUENCE [LARGE SCALE GENOMIC DNA]</scope>
    <source>
        <strain evidence="5">CGMCC 1.12482</strain>
    </source>
</reference>
<dbReference type="Proteomes" id="UP000638188">
    <property type="component" value="Unassembled WGS sequence"/>
</dbReference>
<feature type="compositionally biased region" description="Basic and acidic residues" evidence="1">
    <location>
        <begin position="86"/>
        <end position="95"/>
    </location>
</feature>
<evidence type="ECO:0000313" key="5">
    <source>
        <dbReference type="Proteomes" id="UP000638188"/>
    </source>
</evidence>
<dbReference type="Pfam" id="PF13511">
    <property type="entry name" value="DUF4124"/>
    <property type="match status" value="1"/>
</dbReference>
<dbReference type="InterPro" id="IPR025392">
    <property type="entry name" value="DUF4124"/>
</dbReference>
<feature type="chain" id="PRO_5045472717" description="DUF4124 domain-containing protein" evidence="2">
    <location>
        <begin position="20"/>
        <end position="143"/>
    </location>
</feature>
<gene>
    <name evidence="4" type="ORF">GCM10007418_29040</name>
</gene>
<feature type="region of interest" description="Disordered" evidence="1">
    <location>
        <begin position="30"/>
        <end position="122"/>
    </location>
</feature>
<comment type="caution">
    <text evidence="4">The sequence shown here is derived from an EMBL/GenBank/DDBJ whole genome shotgun (WGS) entry which is preliminary data.</text>
</comment>
<evidence type="ECO:0000256" key="1">
    <source>
        <dbReference type="SAM" id="MobiDB-lite"/>
    </source>
</evidence>
<sequence length="143" mass="15919">MHKTLIALTFGLLSSVVAAEQMYRWIDDQGVPQFGQQPPEGKAYQRMDISSPPPPGGTLRAPAPLPKSADSEAQAEEDPSTTDEALAAKRAEQCAKIRRNLQTMERNPRLSKTTDDGETVRIGEEERQEMMEQARSDLEEFCN</sequence>
<name>A0ABQ1Q0F7_9GAMM</name>
<feature type="signal peptide" evidence="2">
    <location>
        <begin position="1"/>
        <end position="19"/>
    </location>
</feature>
<dbReference type="EMBL" id="BMFF01000006">
    <property type="protein sequence ID" value="GGD08175.1"/>
    <property type="molecule type" value="Genomic_DNA"/>
</dbReference>
<organism evidence="4 5">
    <name type="scientific">Halopseudomonas salina</name>
    <dbReference type="NCBI Taxonomy" id="1323744"/>
    <lineage>
        <taxon>Bacteria</taxon>
        <taxon>Pseudomonadati</taxon>
        <taxon>Pseudomonadota</taxon>
        <taxon>Gammaproteobacteria</taxon>
        <taxon>Pseudomonadales</taxon>
        <taxon>Pseudomonadaceae</taxon>
        <taxon>Halopseudomonas</taxon>
    </lineage>
</organism>
<protein>
    <recommendedName>
        <fullName evidence="3">DUF4124 domain-containing protein</fullName>
    </recommendedName>
</protein>
<feature type="compositionally biased region" description="Basic and acidic residues" evidence="1">
    <location>
        <begin position="106"/>
        <end position="122"/>
    </location>
</feature>
<accession>A0ABQ1Q0F7</accession>
<evidence type="ECO:0000313" key="4">
    <source>
        <dbReference type="EMBL" id="GGD08175.1"/>
    </source>
</evidence>
<keyword evidence="5" id="KW-1185">Reference proteome</keyword>